<keyword evidence="2" id="KW-1185">Reference proteome</keyword>
<dbReference type="Pfam" id="PF20551">
    <property type="entry name" value="DUF6765"/>
    <property type="match status" value="1"/>
</dbReference>
<dbReference type="Proteomes" id="UP000029443">
    <property type="component" value="Unassembled WGS sequence"/>
</dbReference>
<name>A0ABR4WFP4_9GAMM</name>
<reference evidence="1 2" key="1">
    <citation type="submission" date="2012-09" db="EMBL/GenBank/DDBJ databases">
        <title>Genome Sequence of alkane-degrading Bacterium Alcanivorax jadensis T9.</title>
        <authorList>
            <person name="Lai Q."/>
            <person name="Shao Z."/>
        </authorList>
    </citation>
    <scope>NUCLEOTIDE SEQUENCE [LARGE SCALE GENOMIC DNA]</scope>
    <source>
        <strain evidence="1 2">T9</strain>
    </source>
</reference>
<comment type="caution">
    <text evidence="1">The sequence shown here is derived from an EMBL/GenBank/DDBJ whole genome shotgun (WGS) entry which is preliminary data.</text>
</comment>
<dbReference type="InterPro" id="IPR046653">
    <property type="entry name" value="DUF6765"/>
</dbReference>
<proteinExistence type="predicted"/>
<gene>
    <name evidence="1" type="ORF">T9A_00672</name>
</gene>
<sequence length="383" mass="43179">MQSFAYEQEMDIFCLIEAKSSGKDSRMQIDGHHAMTYVAARCAGYTHQDSEIIAYCAQYVDDATNDGCIEFDVGAMYSRAASAHKMLDYRNLEELANHKVWVPFHFLPGNAGKPAESDHEGDSFVRKLVCYPNSFVARDMLKACYESAGKPYFLHRIGICMHVFADTWAHQGFAGVNHAINEVEELESNEPEEDQSLFGKLANFFLSEAFPLGHGAALSHPDKPYLKWRYKNGLGEIIDRDNPAIFLEAIDYMCRALRAFKNNDRDLDLVNVSGLSDTDSAEVRRLILSCRGGGDARHEQWLEAIAEGRFSFGPADLGYIPKGVGSWKHVAIGQEKEKDEKDEVFEYRPEFLISNWKCFHDALQAVRFSIVKDVLPRYGICAA</sequence>
<evidence type="ECO:0000313" key="1">
    <source>
        <dbReference type="EMBL" id="KGD62381.1"/>
    </source>
</evidence>
<protein>
    <submittedName>
        <fullName evidence="1">Uncharacterized protein</fullName>
    </submittedName>
</protein>
<accession>A0ABR4WFP4</accession>
<organism evidence="1 2">
    <name type="scientific">Alcanivorax jadensis T9</name>
    <dbReference type="NCBI Taxonomy" id="1177181"/>
    <lineage>
        <taxon>Bacteria</taxon>
        <taxon>Pseudomonadati</taxon>
        <taxon>Pseudomonadota</taxon>
        <taxon>Gammaproteobacteria</taxon>
        <taxon>Oceanospirillales</taxon>
        <taxon>Alcanivoracaceae</taxon>
        <taxon>Alcanivorax</taxon>
    </lineage>
</organism>
<evidence type="ECO:0000313" key="2">
    <source>
        <dbReference type="Proteomes" id="UP000029443"/>
    </source>
</evidence>
<dbReference type="EMBL" id="ARXU01000002">
    <property type="protein sequence ID" value="KGD62381.1"/>
    <property type="molecule type" value="Genomic_DNA"/>
</dbReference>